<keyword evidence="2" id="KW-0966">Cell projection</keyword>
<sequence>MTAVSGWNGDWQRRISAGAADSSPSTPMSHNRQSPVSGNSFRDALFQAAAGPSWKLSQHAQQRLSERGIVISKQDFDLMEKAAQQAEARGAKNAYLVAGRAGFVVNLPSRTVVTALDNREQSIVTQIDSVVFLDKLDR</sequence>
<proteinExistence type="predicted"/>
<evidence type="ECO:0000256" key="1">
    <source>
        <dbReference type="SAM" id="MobiDB-lite"/>
    </source>
</evidence>
<gene>
    <name evidence="2" type="ORF">C7445_10235</name>
</gene>
<dbReference type="RefSeq" id="WP_243834890.1">
    <property type="nucleotide sequence ID" value="NZ_SORF01000002.1"/>
</dbReference>
<dbReference type="Proteomes" id="UP000294581">
    <property type="component" value="Unassembled WGS sequence"/>
</dbReference>
<organism evidence="2 3">
    <name type="scientific">Alicyclobacillus sacchari</name>
    <dbReference type="NCBI Taxonomy" id="392010"/>
    <lineage>
        <taxon>Bacteria</taxon>
        <taxon>Bacillati</taxon>
        <taxon>Bacillota</taxon>
        <taxon>Bacilli</taxon>
        <taxon>Bacillales</taxon>
        <taxon>Alicyclobacillaceae</taxon>
        <taxon>Alicyclobacillus</taxon>
    </lineage>
</organism>
<reference evidence="2 3" key="1">
    <citation type="submission" date="2019-03" db="EMBL/GenBank/DDBJ databases">
        <title>Genomic Encyclopedia of Type Strains, Phase IV (KMG-IV): sequencing the most valuable type-strain genomes for metagenomic binning, comparative biology and taxonomic classification.</title>
        <authorList>
            <person name="Goeker M."/>
        </authorList>
    </citation>
    <scope>NUCLEOTIDE SEQUENCE [LARGE SCALE GENOMIC DNA]</scope>
    <source>
        <strain evidence="2 3">DSM 17974</strain>
    </source>
</reference>
<protein>
    <submittedName>
        <fullName evidence="2">Flagellar operon protein</fullName>
    </submittedName>
</protein>
<evidence type="ECO:0000313" key="3">
    <source>
        <dbReference type="Proteomes" id="UP000294581"/>
    </source>
</evidence>
<name>A0A4R8LS66_9BACL</name>
<keyword evidence="2" id="KW-0969">Cilium</keyword>
<evidence type="ECO:0000313" key="2">
    <source>
        <dbReference type="EMBL" id="TDY50483.1"/>
    </source>
</evidence>
<comment type="caution">
    <text evidence="2">The sequence shown here is derived from an EMBL/GenBank/DDBJ whole genome shotgun (WGS) entry which is preliminary data.</text>
</comment>
<accession>A0A4R8LS66</accession>
<feature type="region of interest" description="Disordered" evidence="1">
    <location>
        <begin position="1"/>
        <end position="41"/>
    </location>
</feature>
<feature type="compositionally biased region" description="Polar residues" evidence="1">
    <location>
        <begin position="22"/>
        <end position="40"/>
    </location>
</feature>
<dbReference type="EMBL" id="SORF01000002">
    <property type="protein sequence ID" value="TDY50483.1"/>
    <property type="molecule type" value="Genomic_DNA"/>
</dbReference>
<keyword evidence="2" id="KW-0282">Flagellum</keyword>
<dbReference type="AlphaFoldDB" id="A0A4R8LS66"/>
<keyword evidence="3" id="KW-1185">Reference proteome</keyword>